<accession>A0ACA9JUF9</accession>
<sequence>MADSENSRLQDLPSSKVVARSQRADSEQEEVRQSAVNALHKYSILAMHAIASEESPAQTRLRMLRYLTDGEYTIDRKSNNV</sequence>
<evidence type="ECO:0000313" key="2">
    <source>
        <dbReference type="Proteomes" id="UP000789860"/>
    </source>
</evidence>
<name>A0ACA9JUF9_9GLOM</name>
<dbReference type="EMBL" id="CAJVPM010000109">
    <property type="protein sequence ID" value="CAG8436094.1"/>
    <property type="molecule type" value="Genomic_DNA"/>
</dbReference>
<proteinExistence type="predicted"/>
<comment type="caution">
    <text evidence="1">The sequence shown here is derived from an EMBL/GenBank/DDBJ whole genome shotgun (WGS) entry which is preliminary data.</text>
</comment>
<protein>
    <submittedName>
        <fullName evidence="1">3407_t:CDS:1</fullName>
    </submittedName>
</protein>
<keyword evidence="2" id="KW-1185">Reference proteome</keyword>
<reference evidence="1" key="1">
    <citation type="submission" date="2021-06" db="EMBL/GenBank/DDBJ databases">
        <authorList>
            <person name="Kallberg Y."/>
            <person name="Tangrot J."/>
            <person name="Rosling A."/>
        </authorList>
    </citation>
    <scope>NUCLEOTIDE SEQUENCE</scope>
    <source>
        <strain evidence="1">AU212A</strain>
    </source>
</reference>
<gene>
    <name evidence="1" type="ORF">SCALOS_LOCUS253</name>
</gene>
<dbReference type="Proteomes" id="UP000789860">
    <property type="component" value="Unassembled WGS sequence"/>
</dbReference>
<organism evidence="1 2">
    <name type="scientific">Scutellospora calospora</name>
    <dbReference type="NCBI Taxonomy" id="85575"/>
    <lineage>
        <taxon>Eukaryota</taxon>
        <taxon>Fungi</taxon>
        <taxon>Fungi incertae sedis</taxon>
        <taxon>Mucoromycota</taxon>
        <taxon>Glomeromycotina</taxon>
        <taxon>Glomeromycetes</taxon>
        <taxon>Diversisporales</taxon>
        <taxon>Gigasporaceae</taxon>
        <taxon>Scutellospora</taxon>
    </lineage>
</organism>
<evidence type="ECO:0000313" key="1">
    <source>
        <dbReference type="EMBL" id="CAG8436094.1"/>
    </source>
</evidence>